<evidence type="ECO:0008006" key="5">
    <source>
        <dbReference type="Google" id="ProtNLM"/>
    </source>
</evidence>
<dbReference type="CDD" id="cd01837">
    <property type="entry name" value="SGNH_plant_lipase_like"/>
    <property type="match status" value="1"/>
</dbReference>
<dbReference type="OrthoDB" id="1600564at2759"/>
<dbReference type="PANTHER" id="PTHR45642">
    <property type="entry name" value="GDSL ESTERASE/LIPASE EXL3"/>
    <property type="match status" value="1"/>
</dbReference>
<comment type="similarity">
    <text evidence="1">Belongs to the 'GDSL' lipolytic enzyme family.</text>
</comment>
<accession>A0A6A1WE38</accession>
<evidence type="ECO:0000256" key="1">
    <source>
        <dbReference type="ARBA" id="ARBA00008668"/>
    </source>
</evidence>
<protein>
    <recommendedName>
        <fullName evidence="5">GDSL esterase/lipase At5g45950</fullName>
    </recommendedName>
</protein>
<evidence type="ECO:0000313" key="4">
    <source>
        <dbReference type="Proteomes" id="UP000516437"/>
    </source>
</evidence>
<dbReference type="SUPFAM" id="SSF52266">
    <property type="entry name" value="SGNH hydrolase"/>
    <property type="match status" value="1"/>
</dbReference>
<proteinExistence type="inferred from homology"/>
<comment type="caution">
    <text evidence="3">The sequence shown here is derived from an EMBL/GenBank/DDBJ whole genome shotgun (WGS) entry which is preliminary data.</text>
</comment>
<dbReference type="InterPro" id="IPR001087">
    <property type="entry name" value="GDSL"/>
</dbReference>
<feature type="signal peptide" evidence="2">
    <location>
        <begin position="1"/>
        <end position="23"/>
    </location>
</feature>
<dbReference type="InterPro" id="IPR035669">
    <property type="entry name" value="SGNH_plant_lipase-like"/>
</dbReference>
<dbReference type="AlphaFoldDB" id="A0A6A1WE38"/>
<dbReference type="EMBL" id="RXIC02000020">
    <property type="protein sequence ID" value="KAB1221998.1"/>
    <property type="molecule type" value="Genomic_DNA"/>
</dbReference>
<evidence type="ECO:0000313" key="3">
    <source>
        <dbReference type="EMBL" id="KAB1221998.1"/>
    </source>
</evidence>
<name>A0A6A1WE38_9ROSI</name>
<dbReference type="InterPro" id="IPR036514">
    <property type="entry name" value="SGNH_hydro_sf"/>
</dbReference>
<feature type="chain" id="PRO_5025670760" description="GDSL esterase/lipase At5g45950" evidence="2">
    <location>
        <begin position="24"/>
        <end position="358"/>
    </location>
</feature>
<dbReference type="Pfam" id="PF00657">
    <property type="entry name" value="Lipase_GDSL"/>
    <property type="match status" value="1"/>
</dbReference>
<reference evidence="3 4" key="1">
    <citation type="journal article" date="2019" name="Plant Biotechnol. J.">
        <title>The red bayberry genome and genetic basis of sex determination.</title>
        <authorList>
            <person name="Jia H.M."/>
            <person name="Jia H.J."/>
            <person name="Cai Q.L."/>
            <person name="Wang Y."/>
            <person name="Zhao H.B."/>
            <person name="Yang W.F."/>
            <person name="Wang G.Y."/>
            <person name="Li Y.H."/>
            <person name="Zhan D.L."/>
            <person name="Shen Y.T."/>
            <person name="Niu Q.F."/>
            <person name="Chang L."/>
            <person name="Qiu J."/>
            <person name="Zhao L."/>
            <person name="Xie H.B."/>
            <person name="Fu W.Y."/>
            <person name="Jin J."/>
            <person name="Li X.W."/>
            <person name="Jiao Y."/>
            <person name="Zhou C.C."/>
            <person name="Tu T."/>
            <person name="Chai C.Y."/>
            <person name="Gao J.L."/>
            <person name="Fan L.J."/>
            <person name="van de Weg E."/>
            <person name="Wang J.Y."/>
            <person name="Gao Z.S."/>
        </authorList>
    </citation>
    <scope>NUCLEOTIDE SEQUENCE [LARGE SCALE GENOMIC DNA]</scope>
    <source>
        <tissue evidence="3">Leaves</tissue>
    </source>
</reference>
<gene>
    <name evidence="3" type="ORF">CJ030_MR2G018490</name>
</gene>
<dbReference type="Proteomes" id="UP000516437">
    <property type="component" value="Chromosome 2"/>
</dbReference>
<organism evidence="3 4">
    <name type="scientific">Morella rubra</name>
    <name type="common">Chinese bayberry</name>
    <dbReference type="NCBI Taxonomy" id="262757"/>
    <lineage>
        <taxon>Eukaryota</taxon>
        <taxon>Viridiplantae</taxon>
        <taxon>Streptophyta</taxon>
        <taxon>Embryophyta</taxon>
        <taxon>Tracheophyta</taxon>
        <taxon>Spermatophyta</taxon>
        <taxon>Magnoliopsida</taxon>
        <taxon>eudicotyledons</taxon>
        <taxon>Gunneridae</taxon>
        <taxon>Pentapetalae</taxon>
        <taxon>rosids</taxon>
        <taxon>fabids</taxon>
        <taxon>Fagales</taxon>
        <taxon>Myricaceae</taxon>
        <taxon>Morella</taxon>
    </lineage>
</organism>
<dbReference type="PANTHER" id="PTHR45642:SF7">
    <property type="entry name" value="GDSL ESTERASE_LIPASE"/>
    <property type="match status" value="1"/>
</dbReference>
<dbReference type="InterPro" id="IPR050592">
    <property type="entry name" value="GDSL_lipolytic_enzyme"/>
</dbReference>
<evidence type="ECO:0000256" key="2">
    <source>
        <dbReference type="SAM" id="SignalP"/>
    </source>
</evidence>
<sequence length="358" mass="39838">MVGRVRNMVIVLTLALMPLFLRAIEVGQVRELAARHNVTSILVFGDSSVDPGNNNVLRTIMKANFPPYGKDFFNGRPTGRFCDGRLPTDFIADAIGYKRFVPAFLDSNSKPLDLLHGASFASAASGYDDLTANLSNVLPISQQLEYLMHYKILLRKLVGEKRTNDIIRNAVFILSMGTNDFLQNYFLHSVRSEQFSLLGYQNYLVSCMSRHIEALHRQGATRMVAVGVPPLGCMPLVKTIMDKTTCVESYNKAASYFNSRMQQKLATLRTSLGMKIAYVDAYGIVEDAVNHPMKYDLEETSKGCCGTGTVEYGDSCKGLSTCTDPSKYVFWDAVHPTEKMYRIIADEALKSLSDELVS</sequence>
<dbReference type="GO" id="GO:0016788">
    <property type="term" value="F:hydrolase activity, acting on ester bonds"/>
    <property type="evidence" value="ECO:0007669"/>
    <property type="project" value="InterPro"/>
</dbReference>
<dbReference type="Gene3D" id="3.40.50.1110">
    <property type="entry name" value="SGNH hydrolase"/>
    <property type="match status" value="1"/>
</dbReference>
<keyword evidence="4" id="KW-1185">Reference proteome</keyword>
<keyword evidence="2" id="KW-0732">Signal</keyword>